<dbReference type="EMBL" id="JAGSSW010000001">
    <property type="protein sequence ID" value="MBR8463061.1"/>
    <property type="molecule type" value="Genomic_DNA"/>
</dbReference>
<evidence type="ECO:0008006" key="4">
    <source>
        <dbReference type="Google" id="ProtNLM"/>
    </source>
</evidence>
<keyword evidence="1" id="KW-0472">Membrane</keyword>
<evidence type="ECO:0000313" key="2">
    <source>
        <dbReference type="EMBL" id="MBR8463061.1"/>
    </source>
</evidence>
<evidence type="ECO:0000313" key="3">
    <source>
        <dbReference type="Proteomes" id="UP000682951"/>
    </source>
</evidence>
<gene>
    <name evidence="2" type="ORF">KDD93_00535</name>
</gene>
<keyword evidence="1" id="KW-1133">Transmembrane helix</keyword>
<accession>A0ABS5HFL7</accession>
<sequence>MGRHTLLVIVVILFFALGVCGVFLYRYANSNLVQIYSTTESREQNTTQTKIDKQGGWISDLASIGKKDYTFATNEIFIEYNKHKKEIPIITAFELIIDKNDIYSVFCLMQTLRNSQVDFSVIKDSTKSQIFLNTQDSELLQRIILQLRTYDIHSSVREVKI</sequence>
<name>A0ABS5HFL7_9BACT</name>
<dbReference type="Proteomes" id="UP000682951">
    <property type="component" value="Unassembled WGS sequence"/>
</dbReference>
<dbReference type="RefSeq" id="WP_212140813.1">
    <property type="nucleotide sequence ID" value="NZ_JAGSSW010000001.1"/>
</dbReference>
<proteinExistence type="predicted"/>
<reference evidence="2 3" key="1">
    <citation type="submission" date="2021-04" db="EMBL/GenBank/DDBJ databases">
        <title>Molecular and phenotypic characterization and identification of bacterial isolates recovered from the Anatolian ground squirrels (Spermophilus xanthoprymnus) and which have the potential to form a new species in the Campylobacter genus.</title>
        <authorList>
            <person name="Aydin F."/>
            <person name="Abay S."/>
            <person name="Kayman T."/>
            <person name="Karakaya E."/>
            <person name="Mustak H.K."/>
            <person name="Mustak I.B."/>
            <person name="Bilgin N."/>
            <person name="Duzler A."/>
            <person name="Sahin O."/>
            <person name="Guran O."/>
            <person name="Saticioglu I.B."/>
        </authorList>
    </citation>
    <scope>NUCLEOTIDE SEQUENCE [LARGE SCALE GENOMIC DNA]</scope>
    <source>
        <strain evidence="3">faydin-G24</strain>
    </source>
</reference>
<organism evidence="2 3">
    <name type="scientific">Campylobacter anatolicus</name>
    <dbReference type="NCBI Taxonomy" id="2829105"/>
    <lineage>
        <taxon>Bacteria</taxon>
        <taxon>Pseudomonadati</taxon>
        <taxon>Campylobacterota</taxon>
        <taxon>Epsilonproteobacteria</taxon>
        <taxon>Campylobacterales</taxon>
        <taxon>Campylobacteraceae</taxon>
        <taxon>Campylobacter</taxon>
    </lineage>
</organism>
<protein>
    <recommendedName>
        <fullName evidence="4">Periplasmic protein</fullName>
    </recommendedName>
</protein>
<keyword evidence="1" id="KW-0812">Transmembrane</keyword>
<keyword evidence="3" id="KW-1185">Reference proteome</keyword>
<feature type="transmembrane region" description="Helical" evidence="1">
    <location>
        <begin position="6"/>
        <end position="25"/>
    </location>
</feature>
<comment type="caution">
    <text evidence="2">The sequence shown here is derived from an EMBL/GenBank/DDBJ whole genome shotgun (WGS) entry which is preliminary data.</text>
</comment>
<evidence type="ECO:0000256" key="1">
    <source>
        <dbReference type="SAM" id="Phobius"/>
    </source>
</evidence>